<keyword evidence="3" id="KW-1185">Reference proteome</keyword>
<feature type="compositionally biased region" description="Basic residues" evidence="1">
    <location>
        <begin position="502"/>
        <end position="511"/>
    </location>
</feature>
<proteinExistence type="predicted"/>
<feature type="region of interest" description="Disordered" evidence="1">
    <location>
        <begin position="502"/>
        <end position="535"/>
    </location>
</feature>
<protein>
    <submittedName>
        <fullName evidence="2">Uncharacterized protein</fullName>
    </submittedName>
</protein>
<feature type="compositionally biased region" description="Polar residues" evidence="1">
    <location>
        <begin position="523"/>
        <end position="535"/>
    </location>
</feature>
<evidence type="ECO:0000313" key="2">
    <source>
        <dbReference type="EMBL" id="MED6151838.1"/>
    </source>
</evidence>
<organism evidence="2 3">
    <name type="scientific">Stylosanthes scabra</name>
    <dbReference type="NCBI Taxonomy" id="79078"/>
    <lineage>
        <taxon>Eukaryota</taxon>
        <taxon>Viridiplantae</taxon>
        <taxon>Streptophyta</taxon>
        <taxon>Embryophyta</taxon>
        <taxon>Tracheophyta</taxon>
        <taxon>Spermatophyta</taxon>
        <taxon>Magnoliopsida</taxon>
        <taxon>eudicotyledons</taxon>
        <taxon>Gunneridae</taxon>
        <taxon>Pentapetalae</taxon>
        <taxon>rosids</taxon>
        <taxon>fabids</taxon>
        <taxon>Fabales</taxon>
        <taxon>Fabaceae</taxon>
        <taxon>Papilionoideae</taxon>
        <taxon>50 kb inversion clade</taxon>
        <taxon>dalbergioids sensu lato</taxon>
        <taxon>Dalbergieae</taxon>
        <taxon>Pterocarpus clade</taxon>
        <taxon>Stylosanthes</taxon>
    </lineage>
</organism>
<evidence type="ECO:0000256" key="1">
    <source>
        <dbReference type="SAM" id="MobiDB-lite"/>
    </source>
</evidence>
<dbReference type="EMBL" id="JASCZI010092087">
    <property type="protein sequence ID" value="MED6151838.1"/>
    <property type="molecule type" value="Genomic_DNA"/>
</dbReference>
<comment type="caution">
    <text evidence="2">The sequence shown here is derived from an EMBL/GenBank/DDBJ whole genome shotgun (WGS) entry which is preliminary data.</text>
</comment>
<accession>A0ABU6TV11</accession>
<name>A0ABU6TV11_9FABA</name>
<reference evidence="2 3" key="1">
    <citation type="journal article" date="2023" name="Plants (Basel)">
        <title>Bridging the Gap: Combining Genomics and Transcriptomics Approaches to Understand Stylosanthes scabra, an Orphan Legume from the Brazilian Caatinga.</title>
        <authorList>
            <person name="Ferreira-Neto J.R.C."/>
            <person name="da Silva M.D."/>
            <person name="Binneck E."/>
            <person name="de Melo N.F."/>
            <person name="da Silva R.H."/>
            <person name="de Melo A.L.T.M."/>
            <person name="Pandolfi V."/>
            <person name="Bustamante F.O."/>
            <person name="Brasileiro-Vidal A.C."/>
            <person name="Benko-Iseppon A.M."/>
        </authorList>
    </citation>
    <scope>NUCLEOTIDE SEQUENCE [LARGE SCALE GENOMIC DNA]</scope>
    <source>
        <tissue evidence="2">Leaves</tissue>
    </source>
</reference>
<evidence type="ECO:0000313" key="3">
    <source>
        <dbReference type="Proteomes" id="UP001341840"/>
    </source>
</evidence>
<dbReference type="Proteomes" id="UP001341840">
    <property type="component" value="Unassembled WGS sequence"/>
</dbReference>
<gene>
    <name evidence="2" type="ORF">PIB30_086192</name>
</gene>
<sequence length="602" mass="68398">MRRGGDKLRIATNGASIGALDQKLSRPEAADEQWRIDTESILNRFSVNFLPISTLGKGANELKAHNFALEIHPTSYSKVIPQRYPLEYRDETITLEISSRSQTQYVRPKLLDLSGVLRVRVTTKRDHLSLDLGSAYFDRPNVNPSQLLPIGIDSGISGLVFVMFESTLQGFRIDSAQDTLCLHMNRFDRGTNRLVLHARGYSRAQRIDPLRQESIQLRFHPLKSPSSYFSSILVSPKVLATMSCHKTPVVKLKNVPSKDPPQLSQLPLRKWFANKELWEDYQSFYSKMPILPPRFLSEGLLSEDKHPKFWELLDHQGLRPLLFTRERYYPRMMAAVATTLWVHDGIYDSEGDGEFRLWFWLAGFKYTLDLGQLSSILGLRNSGVLFKGGSEVPKRLTSFDSEIAAQRLRVSRITGKKHSVSAMRTDHRLLQYMLSYIWLPRKGNHGVLTEEDLIILWAMVRKVNTGLGHGALWTRIFKHLGVDLSGEEAVLVDDKNAITTRHLNKMGRGPKAKAERNEDAGEGSSNPQNVSSSTHFTPEFMESFTQGMQSLHSSWSEGVQGMDQRLDGYESRLSNRTKEIQELGNDMHRFFSHAAQSEDQGP</sequence>